<keyword evidence="1" id="KW-0732">Signal</keyword>
<evidence type="ECO:0000256" key="1">
    <source>
        <dbReference type="SAM" id="SignalP"/>
    </source>
</evidence>
<keyword evidence="3" id="KW-1185">Reference proteome</keyword>
<dbReference type="AlphaFoldDB" id="A0AAN8ASZ5"/>
<reference evidence="2 3" key="1">
    <citation type="journal article" date="2023" name="Genes (Basel)">
        <title>Chromosome-Level Genome Assembly and Circadian Gene Repertoire of the Patagonia Blennie Eleginops maclovinus-The Closest Ancestral Proxy of Antarctic Cryonotothenioids.</title>
        <authorList>
            <person name="Cheng C.C."/>
            <person name="Rivera-Colon A.G."/>
            <person name="Minhas B.F."/>
            <person name="Wilson L."/>
            <person name="Rayamajhi N."/>
            <person name="Vargas-Chacoff L."/>
            <person name="Catchen J.M."/>
        </authorList>
    </citation>
    <scope>NUCLEOTIDE SEQUENCE [LARGE SCALE GENOMIC DNA]</scope>
    <source>
        <strain evidence="2">JMC-PN-2008</strain>
    </source>
</reference>
<feature type="signal peptide" evidence="1">
    <location>
        <begin position="1"/>
        <end position="24"/>
    </location>
</feature>
<dbReference type="EMBL" id="JAUZQC010000005">
    <property type="protein sequence ID" value="KAK5871138.1"/>
    <property type="molecule type" value="Genomic_DNA"/>
</dbReference>
<organism evidence="2 3">
    <name type="scientific">Eleginops maclovinus</name>
    <name type="common">Patagonian blennie</name>
    <name type="synonym">Eleginus maclovinus</name>
    <dbReference type="NCBI Taxonomy" id="56733"/>
    <lineage>
        <taxon>Eukaryota</taxon>
        <taxon>Metazoa</taxon>
        <taxon>Chordata</taxon>
        <taxon>Craniata</taxon>
        <taxon>Vertebrata</taxon>
        <taxon>Euteleostomi</taxon>
        <taxon>Actinopterygii</taxon>
        <taxon>Neopterygii</taxon>
        <taxon>Teleostei</taxon>
        <taxon>Neoteleostei</taxon>
        <taxon>Acanthomorphata</taxon>
        <taxon>Eupercaria</taxon>
        <taxon>Perciformes</taxon>
        <taxon>Notothenioidei</taxon>
        <taxon>Eleginopidae</taxon>
        <taxon>Eleginops</taxon>
    </lineage>
</organism>
<gene>
    <name evidence="2" type="ORF">PBY51_004034</name>
</gene>
<proteinExistence type="predicted"/>
<comment type="caution">
    <text evidence="2">The sequence shown here is derived from an EMBL/GenBank/DDBJ whole genome shotgun (WGS) entry which is preliminary data.</text>
</comment>
<protein>
    <submittedName>
        <fullName evidence="2">Uncharacterized protein</fullName>
    </submittedName>
</protein>
<accession>A0AAN8ASZ5</accession>
<evidence type="ECO:0000313" key="2">
    <source>
        <dbReference type="EMBL" id="KAK5871138.1"/>
    </source>
</evidence>
<reference evidence="2 3" key="2">
    <citation type="journal article" date="2023" name="Mol. Biol. Evol.">
        <title>Genomics of Secondarily Temperate Adaptation in the Only Non-Antarctic Icefish.</title>
        <authorList>
            <person name="Rivera-Colon A.G."/>
            <person name="Rayamajhi N."/>
            <person name="Minhas B.F."/>
            <person name="Madrigal G."/>
            <person name="Bilyk K.T."/>
            <person name="Yoon V."/>
            <person name="Hune M."/>
            <person name="Gregory S."/>
            <person name="Cheng C.H.C."/>
            <person name="Catchen J.M."/>
        </authorList>
    </citation>
    <scope>NUCLEOTIDE SEQUENCE [LARGE SCALE GENOMIC DNA]</scope>
    <source>
        <strain evidence="2">JMC-PN-2008</strain>
    </source>
</reference>
<sequence length="187" mass="21296">MSIGKGLLFSCLLIMYVAFMISKATPVTLKHSMRKLHDWSSTCSLRKAEEVYIKFMFPIGGLPAEYYSNSSDLVLEGITFGNATEIENQTSICAIHDYLNYHLPTILNNLHKYPDSILKETKAFLSQFTIAVKNSEEGKNVLEDCNRNVTTSDDYSMKRLGLRIISYTRRWLEQYTGIKVTCLGLKD</sequence>
<dbReference type="Proteomes" id="UP001346869">
    <property type="component" value="Unassembled WGS sequence"/>
</dbReference>
<name>A0AAN8ASZ5_ELEMC</name>
<evidence type="ECO:0000313" key="3">
    <source>
        <dbReference type="Proteomes" id="UP001346869"/>
    </source>
</evidence>
<feature type="chain" id="PRO_5043033727" evidence="1">
    <location>
        <begin position="25"/>
        <end position="187"/>
    </location>
</feature>